<dbReference type="EMBL" id="BAAAWD010000006">
    <property type="protein sequence ID" value="GAA2992166.1"/>
    <property type="molecule type" value="Genomic_DNA"/>
</dbReference>
<evidence type="ECO:0000313" key="1">
    <source>
        <dbReference type="EMBL" id="GAA2992166.1"/>
    </source>
</evidence>
<dbReference type="Pfam" id="PF12831">
    <property type="entry name" value="FAD_oxidored"/>
    <property type="match status" value="1"/>
</dbReference>
<dbReference type="InterPro" id="IPR036188">
    <property type="entry name" value="FAD/NAD-bd_sf"/>
</dbReference>
<name>A0ABN3XS78_9ACTN</name>
<reference evidence="1 2" key="1">
    <citation type="journal article" date="2019" name="Int. J. Syst. Evol. Microbiol.">
        <title>The Global Catalogue of Microorganisms (GCM) 10K type strain sequencing project: providing services to taxonomists for standard genome sequencing and annotation.</title>
        <authorList>
            <consortium name="The Broad Institute Genomics Platform"/>
            <consortium name="The Broad Institute Genome Sequencing Center for Infectious Disease"/>
            <person name="Wu L."/>
            <person name="Ma J."/>
        </authorList>
    </citation>
    <scope>NUCLEOTIDE SEQUENCE [LARGE SCALE GENOMIC DNA]</scope>
    <source>
        <strain evidence="1 2">JCM 3106</strain>
    </source>
</reference>
<dbReference type="RefSeq" id="WP_344889092.1">
    <property type="nucleotide sequence ID" value="NZ_BAAAWD010000006.1"/>
</dbReference>
<dbReference type="PANTHER" id="PTHR42716">
    <property type="entry name" value="L-ASPARTATE OXIDASE"/>
    <property type="match status" value="1"/>
</dbReference>
<sequence>MQETHAPVLVVGGGLGGVAAALTAARLGRRVVLTEETDWLGGQLTAQAVPPDENPWIESRYASPSYRRLREGIRGHYRRNYPLRPSVAAQRLLNPGLGVVSGLCHEPRAALAVIEEMLAPYRTAGLVTVLLRHVPVAAEVTGDRVDAVTFARPDGTEVIVTADYVVDATDLGDLLPLAGVEHVVGAEGVADTGEPHAAPVADPLDQQAVSWCFPLEYRPGEDHTIDRPAGYAHWSTHRPPFWPGPQLSWTDVEPIDLSVRSRGLFHDNGHVPGEHDLWHFRRIVAAEQYEPGVISRDVTLVNWPQIDYWDRPLIGPGADRDAALAGARDLSLSFLYWMQTEAGYPGLRPRPDLVGTEDGLAKSVYVRESRRIRAEFTVLEQHVGVQARERLTGSLAGSLAGSEVFADAVGLGSYRIDLHPSTSGRTYVDVDCYPFQIPLGALLPQRVDNLLPANKNIGTTHVTNGCYRLHPVEWSIGEAVGALVAQALATGLPPRKIRSDPARLADFRRTLTETLGIALAWPEEIRTTPCGRQPAVPQLVED</sequence>
<organism evidence="1 2">
    <name type="scientific">Streptosporangium longisporum</name>
    <dbReference type="NCBI Taxonomy" id="46187"/>
    <lineage>
        <taxon>Bacteria</taxon>
        <taxon>Bacillati</taxon>
        <taxon>Actinomycetota</taxon>
        <taxon>Actinomycetes</taxon>
        <taxon>Streptosporangiales</taxon>
        <taxon>Streptosporangiaceae</taxon>
        <taxon>Streptosporangium</taxon>
    </lineage>
</organism>
<dbReference type="Proteomes" id="UP001499930">
    <property type="component" value="Unassembled WGS sequence"/>
</dbReference>
<gene>
    <name evidence="1" type="ORF">GCM10017559_10400</name>
</gene>
<keyword evidence="2" id="KW-1185">Reference proteome</keyword>
<dbReference type="InterPro" id="IPR005288">
    <property type="entry name" value="NadB"/>
</dbReference>
<dbReference type="SUPFAM" id="SSF51905">
    <property type="entry name" value="FAD/NAD(P)-binding domain"/>
    <property type="match status" value="1"/>
</dbReference>
<accession>A0ABN3XS78</accession>
<proteinExistence type="predicted"/>
<evidence type="ECO:0000313" key="2">
    <source>
        <dbReference type="Proteomes" id="UP001499930"/>
    </source>
</evidence>
<comment type="caution">
    <text evidence="1">The sequence shown here is derived from an EMBL/GenBank/DDBJ whole genome shotgun (WGS) entry which is preliminary data.</text>
</comment>
<protein>
    <submittedName>
        <fullName evidence="1">FAD-dependent oxidoreductase</fullName>
    </submittedName>
</protein>
<dbReference type="PANTHER" id="PTHR42716:SF1">
    <property type="entry name" value="SLL0471 PROTEIN"/>
    <property type="match status" value="1"/>
</dbReference>
<dbReference type="Gene3D" id="3.40.50.720">
    <property type="entry name" value="NAD(P)-binding Rossmann-like Domain"/>
    <property type="match status" value="1"/>
</dbReference>